<evidence type="ECO:0000256" key="2">
    <source>
        <dbReference type="ARBA" id="ARBA00009773"/>
    </source>
</evidence>
<comment type="caution">
    <text evidence="9">The sequence shown here is derived from an EMBL/GenBank/DDBJ whole genome shotgun (WGS) entry which is preliminary data.</text>
</comment>
<evidence type="ECO:0000256" key="6">
    <source>
        <dbReference type="ARBA" id="ARBA00022989"/>
    </source>
</evidence>
<proteinExistence type="inferred from homology"/>
<feature type="transmembrane region" description="Helical" evidence="8">
    <location>
        <begin position="251"/>
        <end position="269"/>
    </location>
</feature>
<feature type="transmembrane region" description="Helical" evidence="8">
    <location>
        <begin position="67"/>
        <end position="89"/>
    </location>
</feature>
<dbReference type="EMBL" id="JAEUAK010000004">
    <property type="protein sequence ID" value="MBW9053100.1"/>
    <property type="molecule type" value="Genomic_DNA"/>
</dbReference>
<evidence type="ECO:0000256" key="5">
    <source>
        <dbReference type="ARBA" id="ARBA00022692"/>
    </source>
</evidence>
<dbReference type="InterPro" id="IPR002549">
    <property type="entry name" value="AI-2E-like"/>
</dbReference>
<sequence length="374" mass="40751">MLQQVSGTILKRQVIFWATVLLVFVAFLYIFSSILLPFIAGMTIAYFLDPVADRLERLGLSRLMATIVILVAFVIVFTLALVILIPVLINQFNDFAQRVPGYISQLQQFIANYQDSVLPGWIRGQLGTIKDNLSGILSEGMGFLTGLFAQIWNSGKAIVDVISLLVVTPVVAFYILLDWDRMIAKVDQWVPRDYVSDVRQIATEMNQAIAGFIRGQGSLCLILGIYYALGLSIVGLNFGLLIGLFAGMISFIPYVGSLVGLVLAIGVALVQFWPDYVWIVAVLAVFFSGQFLEGNILQPKLVGSSVGLHPVWLMFALFAFGALFGFVGLLIAVPAAAAVGVLVRFALSRYLQSDLYYGGSPGGRAGKTKSVSDE</sequence>
<evidence type="ECO:0000256" key="4">
    <source>
        <dbReference type="ARBA" id="ARBA00022475"/>
    </source>
</evidence>
<keyword evidence="10" id="KW-1185">Reference proteome</keyword>
<evidence type="ECO:0000313" key="9">
    <source>
        <dbReference type="EMBL" id="MBW9053100.1"/>
    </source>
</evidence>
<feature type="transmembrane region" description="Helical" evidence="8">
    <location>
        <begin position="133"/>
        <end position="152"/>
    </location>
</feature>
<dbReference type="PANTHER" id="PTHR21716">
    <property type="entry name" value="TRANSMEMBRANE PROTEIN"/>
    <property type="match status" value="1"/>
</dbReference>
<evidence type="ECO:0000256" key="8">
    <source>
        <dbReference type="SAM" id="Phobius"/>
    </source>
</evidence>
<evidence type="ECO:0000256" key="7">
    <source>
        <dbReference type="ARBA" id="ARBA00023136"/>
    </source>
</evidence>
<dbReference type="Pfam" id="PF01594">
    <property type="entry name" value="AI-2E_transport"/>
    <property type="match status" value="1"/>
</dbReference>
<feature type="transmembrane region" description="Helical" evidence="8">
    <location>
        <begin position="158"/>
        <end position="177"/>
    </location>
</feature>
<evidence type="ECO:0000313" key="10">
    <source>
        <dbReference type="Proteomes" id="UP000717752"/>
    </source>
</evidence>
<feature type="transmembrane region" description="Helical" evidence="8">
    <location>
        <begin position="219"/>
        <end position="245"/>
    </location>
</feature>
<dbReference type="Proteomes" id="UP000717752">
    <property type="component" value="Unassembled WGS sequence"/>
</dbReference>
<keyword evidence="7 8" id="KW-0472">Membrane</keyword>
<protein>
    <submittedName>
        <fullName evidence="9">AI-2E family transporter</fullName>
    </submittedName>
</protein>
<keyword evidence="4" id="KW-1003">Cell membrane</keyword>
<feature type="transmembrane region" description="Helical" evidence="8">
    <location>
        <begin position="276"/>
        <end position="292"/>
    </location>
</feature>
<dbReference type="PANTHER" id="PTHR21716:SF53">
    <property type="entry name" value="PERMEASE PERM-RELATED"/>
    <property type="match status" value="1"/>
</dbReference>
<feature type="transmembrane region" description="Helical" evidence="8">
    <location>
        <begin position="312"/>
        <end position="343"/>
    </location>
</feature>
<keyword evidence="6 8" id="KW-1133">Transmembrane helix</keyword>
<keyword evidence="5 8" id="KW-0812">Transmembrane</keyword>
<comment type="similarity">
    <text evidence="2">Belongs to the autoinducer-2 exporter (AI-2E) (TC 2.A.86) family.</text>
</comment>
<accession>A0ABS7GT44</accession>
<keyword evidence="3" id="KW-0813">Transport</keyword>
<reference evidence="9 10" key="1">
    <citation type="journal article" date="2021" name="MBio">
        <title>Poor Competitiveness of Bradyrhizobium in Pigeon Pea Root Colonization in Indian Soils.</title>
        <authorList>
            <person name="Chalasani D."/>
            <person name="Basu A."/>
            <person name="Pullabhotla S.V.S.R.N."/>
            <person name="Jorrin B."/>
            <person name="Neal A.L."/>
            <person name="Poole P.S."/>
            <person name="Podile A.R."/>
            <person name="Tkacz A."/>
        </authorList>
    </citation>
    <scope>NUCLEOTIDE SEQUENCE [LARGE SCALE GENOMIC DNA]</scope>
    <source>
        <strain evidence="9 10">HU56</strain>
    </source>
</reference>
<feature type="transmembrane region" description="Helical" evidence="8">
    <location>
        <begin position="14"/>
        <end position="47"/>
    </location>
</feature>
<gene>
    <name evidence="9" type="ORF">JNB85_11790</name>
</gene>
<evidence type="ECO:0000256" key="3">
    <source>
        <dbReference type="ARBA" id="ARBA00022448"/>
    </source>
</evidence>
<organism evidence="9 10">
    <name type="scientific">Rhizobium mesosinicum</name>
    <dbReference type="NCBI Taxonomy" id="335017"/>
    <lineage>
        <taxon>Bacteria</taxon>
        <taxon>Pseudomonadati</taxon>
        <taxon>Pseudomonadota</taxon>
        <taxon>Alphaproteobacteria</taxon>
        <taxon>Hyphomicrobiales</taxon>
        <taxon>Rhizobiaceae</taxon>
        <taxon>Rhizobium/Agrobacterium group</taxon>
        <taxon>Rhizobium</taxon>
    </lineage>
</organism>
<comment type="subcellular location">
    <subcellularLocation>
        <location evidence="1">Cell membrane</location>
        <topology evidence="1">Multi-pass membrane protein</topology>
    </subcellularLocation>
</comment>
<name>A0ABS7GT44_9HYPH</name>
<dbReference type="RefSeq" id="WP_220334542.1">
    <property type="nucleotide sequence ID" value="NZ_JAEUAK010000004.1"/>
</dbReference>
<evidence type="ECO:0000256" key="1">
    <source>
        <dbReference type="ARBA" id="ARBA00004651"/>
    </source>
</evidence>